<protein>
    <submittedName>
        <fullName evidence="1">Uncharacterized protein</fullName>
    </submittedName>
</protein>
<dbReference type="EMBL" id="VIEB01000088">
    <property type="protein sequence ID" value="TQE07292.1"/>
    <property type="molecule type" value="Genomic_DNA"/>
</dbReference>
<dbReference type="Proteomes" id="UP000315295">
    <property type="component" value="Unassembled WGS sequence"/>
</dbReference>
<evidence type="ECO:0000313" key="1">
    <source>
        <dbReference type="EMBL" id="TQE07292.1"/>
    </source>
</evidence>
<gene>
    <name evidence="1" type="ORF">C1H46_007114</name>
</gene>
<accession>A0A540N8B0</accession>
<sequence length="69" mass="7385">MATIARVSRRALTSVYWNEPEPKPIELAAAAFPLTAHVVPSIAEAPVLHHATPFKPTEEPSSANLPCPS</sequence>
<organism evidence="1 2">
    <name type="scientific">Malus baccata</name>
    <name type="common">Siberian crab apple</name>
    <name type="synonym">Pyrus baccata</name>
    <dbReference type="NCBI Taxonomy" id="106549"/>
    <lineage>
        <taxon>Eukaryota</taxon>
        <taxon>Viridiplantae</taxon>
        <taxon>Streptophyta</taxon>
        <taxon>Embryophyta</taxon>
        <taxon>Tracheophyta</taxon>
        <taxon>Spermatophyta</taxon>
        <taxon>Magnoliopsida</taxon>
        <taxon>eudicotyledons</taxon>
        <taxon>Gunneridae</taxon>
        <taxon>Pentapetalae</taxon>
        <taxon>rosids</taxon>
        <taxon>fabids</taxon>
        <taxon>Rosales</taxon>
        <taxon>Rosaceae</taxon>
        <taxon>Amygdaloideae</taxon>
        <taxon>Maleae</taxon>
        <taxon>Malus</taxon>
    </lineage>
</organism>
<evidence type="ECO:0000313" key="2">
    <source>
        <dbReference type="Proteomes" id="UP000315295"/>
    </source>
</evidence>
<keyword evidence="2" id="KW-1185">Reference proteome</keyword>
<comment type="caution">
    <text evidence="1">The sequence shown here is derived from an EMBL/GenBank/DDBJ whole genome shotgun (WGS) entry which is preliminary data.</text>
</comment>
<name>A0A540N8B0_MALBA</name>
<dbReference type="AlphaFoldDB" id="A0A540N8B0"/>
<proteinExistence type="predicted"/>
<reference evidence="1 2" key="1">
    <citation type="journal article" date="2019" name="G3 (Bethesda)">
        <title>Sequencing of a Wild Apple (Malus baccata) Genome Unravels the Differences Between Cultivated and Wild Apple Species Regarding Disease Resistance and Cold Tolerance.</title>
        <authorList>
            <person name="Chen X."/>
        </authorList>
    </citation>
    <scope>NUCLEOTIDE SEQUENCE [LARGE SCALE GENOMIC DNA]</scope>
    <source>
        <strain evidence="2">cv. Shandingzi</strain>
        <tissue evidence="1">Leaves</tissue>
    </source>
</reference>